<feature type="domain" description="DUF4220" evidence="2">
    <location>
        <begin position="51"/>
        <end position="410"/>
    </location>
</feature>
<keyword evidence="1" id="KW-1133">Transmembrane helix</keyword>
<dbReference type="AlphaFoldDB" id="A0ABC9BAM0"/>
<reference evidence="3" key="1">
    <citation type="submission" date="2024-10" db="EMBL/GenBank/DDBJ databases">
        <authorList>
            <person name="Ryan C."/>
        </authorList>
    </citation>
    <scope>NUCLEOTIDE SEQUENCE [LARGE SCALE GENOMIC DNA]</scope>
</reference>
<dbReference type="PANTHER" id="PTHR31325">
    <property type="entry name" value="OS01G0798800 PROTEIN-RELATED"/>
    <property type="match status" value="1"/>
</dbReference>
<feature type="transmembrane region" description="Helical" evidence="1">
    <location>
        <begin position="318"/>
        <end position="336"/>
    </location>
</feature>
<proteinExistence type="predicted"/>
<evidence type="ECO:0000313" key="4">
    <source>
        <dbReference type="Proteomes" id="UP001497457"/>
    </source>
</evidence>
<dbReference type="Pfam" id="PF13968">
    <property type="entry name" value="DUF4220"/>
    <property type="match status" value="1"/>
</dbReference>
<dbReference type="Pfam" id="PF04578">
    <property type="entry name" value="DUF594"/>
    <property type="match status" value="1"/>
</dbReference>
<feature type="transmembrane region" description="Helical" evidence="1">
    <location>
        <begin position="82"/>
        <end position="103"/>
    </location>
</feature>
<feature type="transmembrane region" description="Helical" evidence="1">
    <location>
        <begin position="115"/>
        <end position="135"/>
    </location>
</feature>
<dbReference type="InterPro" id="IPR025315">
    <property type="entry name" value="DUF4220"/>
</dbReference>
<feature type="transmembrane region" description="Helical" evidence="1">
    <location>
        <begin position="275"/>
        <end position="298"/>
    </location>
</feature>
<dbReference type="EMBL" id="OZ075134">
    <property type="protein sequence ID" value="CAL4995491.1"/>
    <property type="molecule type" value="Genomic_DNA"/>
</dbReference>
<keyword evidence="1" id="KW-0812">Transmembrane</keyword>
<keyword evidence="4" id="KW-1185">Reference proteome</keyword>
<organism evidence="3 4">
    <name type="scientific">Urochloa decumbens</name>
    <dbReference type="NCBI Taxonomy" id="240449"/>
    <lineage>
        <taxon>Eukaryota</taxon>
        <taxon>Viridiplantae</taxon>
        <taxon>Streptophyta</taxon>
        <taxon>Embryophyta</taxon>
        <taxon>Tracheophyta</taxon>
        <taxon>Spermatophyta</taxon>
        <taxon>Magnoliopsida</taxon>
        <taxon>Liliopsida</taxon>
        <taxon>Poales</taxon>
        <taxon>Poaceae</taxon>
        <taxon>PACMAD clade</taxon>
        <taxon>Panicoideae</taxon>
        <taxon>Panicodae</taxon>
        <taxon>Paniceae</taxon>
        <taxon>Melinidinae</taxon>
        <taxon>Urochloa</taxon>
    </lineage>
</organism>
<accession>A0ABC9BAM0</accession>
<protein>
    <recommendedName>
        <fullName evidence="2">DUF4220 domain-containing protein</fullName>
    </recommendedName>
</protein>
<sequence length="699" mass="78550">MAGGVEFVTNTWKEWSLQALVLLSLTLQVTLLISAEFRRHINSGVLRALVWSAYILADTTAIYVLGHLSVTSRSSAEHELMALWGPFLLVHLGGQDNITAYALEDRKLWLRHLQTLAVQGAAAAYVVYGFSVAMVGDSRSLLLPATILVALVGVVKYGERVWALRFDGCKPTEGYTDENYDGPPAESQEFLDSPAFTGRSDAEAFLLKAHLQMDFAKGFFKWGPLSDIQVKMNPASEFDMRPQKEEVYKVAEMQLSLIHDLFYTKAKVTHTWCGLCIRLLSSLAIGVAFLLFNMLLALMRNNHHRKLGGYSYSRVDVIVTYVLFVGAVVLETTSLLRAMLSSWTFALLVEWCTDMYGRLGDQPRLCRRIGIAVRTFLARVLVSLRRVVRAADWRWRRSWSRSMGQQNLIRLCTSSRASRSSRVARWMGVEDRWNTWAYSWSVPVSACVKRQLLKSVKQLHEDSIEEISRHLEGGEYNKGADLRARQWGRGALMRRKLYRRLEWSVKLKMEESILVWHIATDVYLWWRRKDKEEEEQAEAELAEAARALSNYMLFLLGAQPHMLPPSASRDPYVYACYDLLTGLGYCSSDEEVLRLLGRYAADASSNDQSEFPCDALRVNKTLRQGCRLGAFLIGLHQGSPAAAAGDTLEIICQVWADMLCYAGHGCGAESHAKQLSRGGELLTVAALVAKYAAVQICGG</sequence>
<name>A0ABC9BAM0_9POAL</name>
<evidence type="ECO:0000259" key="2">
    <source>
        <dbReference type="Pfam" id="PF13968"/>
    </source>
</evidence>
<feature type="transmembrane region" description="Helical" evidence="1">
    <location>
        <begin position="49"/>
        <end position="70"/>
    </location>
</feature>
<dbReference type="InterPro" id="IPR007658">
    <property type="entry name" value="DUF594"/>
</dbReference>
<dbReference type="Proteomes" id="UP001497457">
    <property type="component" value="Chromosome 24b"/>
</dbReference>
<keyword evidence="1" id="KW-0472">Membrane</keyword>
<evidence type="ECO:0000313" key="3">
    <source>
        <dbReference type="EMBL" id="CAL4995491.1"/>
    </source>
</evidence>
<evidence type="ECO:0000256" key="1">
    <source>
        <dbReference type="SAM" id="Phobius"/>
    </source>
</evidence>
<feature type="transmembrane region" description="Helical" evidence="1">
    <location>
        <begin position="15"/>
        <end position="37"/>
    </location>
</feature>
<gene>
    <name evidence="3" type="ORF">URODEC1_LOCUS62372</name>
</gene>